<dbReference type="Proteomes" id="UP001549691">
    <property type="component" value="Unassembled WGS sequence"/>
</dbReference>
<gene>
    <name evidence="2" type="ORF">ABXR19_15355</name>
</gene>
<name>A0ABV2TNP9_9RHOO</name>
<dbReference type="GO" id="GO:0003677">
    <property type="term" value="F:DNA binding"/>
    <property type="evidence" value="ECO:0007669"/>
    <property type="project" value="UniProtKB-KW"/>
</dbReference>
<dbReference type="InterPro" id="IPR044922">
    <property type="entry name" value="DUF2063_N_sf"/>
</dbReference>
<keyword evidence="3" id="KW-1185">Reference proteome</keyword>
<sequence length="260" mass="27913">MSELLATQRAFAGAILNHQAEAGLLDFLAGNPEHNAALIAVYRGNAVANTLGALRLAYPVSEQVVGEECFAELARLYWRAHPPQSGDLNEYGEAFAAFITSVEEMTELPWLSDLARLEWAVHQASMTANHLPIGMAALAGLTPAQLAVSRLCLQPALQLIASDWPIASIWLQHQPNHEGELDLTGRGAEVALIHREELAAFVCSLPPCEASCIKALQAGCPLEQALCASADIDPQFDPSSFLQRAFAQELIIGITPGETP</sequence>
<comment type="caution">
    <text evidence="2">The sequence shown here is derived from an EMBL/GenBank/DDBJ whole genome shotgun (WGS) entry which is preliminary data.</text>
</comment>
<dbReference type="RefSeq" id="WP_354602023.1">
    <property type="nucleotide sequence ID" value="NZ_JBEWZI010000018.1"/>
</dbReference>
<protein>
    <submittedName>
        <fullName evidence="2">DNA-binding domain-containing protein</fullName>
    </submittedName>
</protein>
<evidence type="ECO:0000313" key="3">
    <source>
        <dbReference type="Proteomes" id="UP001549691"/>
    </source>
</evidence>
<dbReference type="Gene3D" id="1.10.150.690">
    <property type="entry name" value="DUF2063"/>
    <property type="match status" value="1"/>
</dbReference>
<keyword evidence="2" id="KW-0238">DNA-binding</keyword>
<accession>A0ABV2TNP9</accession>
<reference evidence="2 3" key="1">
    <citation type="submission" date="2024-07" db="EMBL/GenBank/DDBJ databases">
        <title>Uliginosibacterium flavum JJ3220;KACC:17644.</title>
        <authorList>
            <person name="Kim M.K."/>
        </authorList>
    </citation>
    <scope>NUCLEOTIDE SEQUENCE [LARGE SCALE GENOMIC DNA]</scope>
    <source>
        <strain evidence="2 3">KACC:17644</strain>
    </source>
</reference>
<dbReference type="Pfam" id="PF09836">
    <property type="entry name" value="DUF2063"/>
    <property type="match status" value="1"/>
</dbReference>
<dbReference type="EMBL" id="JBEWZI010000018">
    <property type="protein sequence ID" value="MET7015565.1"/>
    <property type="molecule type" value="Genomic_DNA"/>
</dbReference>
<evidence type="ECO:0000259" key="1">
    <source>
        <dbReference type="Pfam" id="PF09836"/>
    </source>
</evidence>
<organism evidence="2 3">
    <name type="scientific">Uliginosibacterium flavum</name>
    <dbReference type="NCBI Taxonomy" id="1396831"/>
    <lineage>
        <taxon>Bacteria</taxon>
        <taxon>Pseudomonadati</taxon>
        <taxon>Pseudomonadota</taxon>
        <taxon>Betaproteobacteria</taxon>
        <taxon>Rhodocyclales</taxon>
        <taxon>Zoogloeaceae</taxon>
        <taxon>Uliginosibacterium</taxon>
    </lineage>
</organism>
<feature type="domain" description="Putative DNA-binding" evidence="1">
    <location>
        <begin position="7"/>
        <end position="99"/>
    </location>
</feature>
<evidence type="ECO:0000313" key="2">
    <source>
        <dbReference type="EMBL" id="MET7015565.1"/>
    </source>
</evidence>
<dbReference type="InterPro" id="IPR018640">
    <property type="entry name" value="DUF2063"/>
</dbReference>
<proteinExistence type="predicted"/>